<evidence type="ECO:0000256" key="2">
    <source>
        <dbReference type="SAM" id="Phobius"/>
    </source>
</evidence>
<dbReference type="EMBL" id="CP007139">
    <property type="protein sequence ID" value="AIE86795.1"/>
    <property type="molecule type" value="Genomic_DNA"/>
</dbReference>
<dbReference type="eggNOG" id="COG4968">
    <property type="taxonomic scope" value="Bacteria"/>
</dbReference>
<dbReference type="NCBIfam" id="TIGR02532">
    <property type="entry name" value="IV_pilin_GFxxxE"/>
    <property type="match status" value="1"/>
</dbReference>
<dbReference type="PANTHER" id="PTHR30093">
    <property type="entry name" value="GENERAL SECRETION PATHWAY PROTEIN G"/>
    <property type="match status" value="1"/>
</dbReference>
<keyword evidence="2" id="KW-0472">Membrane</keyword>
<dbReference type="OrthoDB" id="275178at2"/>
<name>A0A068NVH8_FIMGI</name>
<evidence type="ECO:0000313" key="4">
    <source>
        <dbReference type="Proteomes" id="UP000027982"/>
    </source>
</evidence>
<accession>A0A068NVH8</accession>
<sequence>MVNRKGFTLIELLVVIAIIAILAAILFPVFAQAKDAAKKTASLSNIKQINTSTQIYMGDSDDIVPVALEIEPQPSGTAKWHTWAQTTAPYRKNWAIMYSPAGGPHANSDWMVIFTDPNLNWDGNWQYFVQYGYNASYMNPMPDCTPATNSAWGAPISSSTAAAPADTVMFTESGQDAPQDNVGSWVVYPPGGFNADDVCTYSDWGKATAAWNGIQPYANTEKTQAGLVRPRHSGGAGVSFMDSHAKYMKLGQLANGTTWQLGQTEGQAVIVDRSKYVWDLQQ</sequence>
<dbReference type="InterPro" id="IPR012902">
    <property type="entry name" value="N_methyl_site"/>
</dbReference>
<dbReference type="PROSITE" id="PS00409">
    <property type="entry name" value="PROKAR_NTER_METHYL"/>
    <property type="match status" value="1"/>
</dbReference>
<feature type="transmembrane region" description="Helical" evidence="2">
    <location>
        <begin position="12"/>
        <end position="31"/>
    </location>
</feature>
<dbReference type="Pfam" id="PF07963">
    <property type="entry name" value="N_methyl"/>
    <property type="match status" value="1"/>
</dbReference>
<dbReference type="GO" id="GO:0015628">
    <property type="term" value="P:protein secretion by the type II secretion system"/>
    <property type="evidence" value="ECO:0007669"/>
    <property type="project" value="InterPro"/>
</dbReference>
<evidence type="ECO:0008006" key="5">
    <source>
        <dbReference type="Google" id="ProtNLM"/>
    </source>
</evidence>
<evidence type="ECO:0000256" key="1">
    <source>
        <dbReference type="ARBA" id="ARBA00022481"/>
    </source>
</evidence>
<dbReference type="SUPFAM" id="SSF54523">
    <property type="entry name" value="Pili subunits"/>
    <property type="match status" value="1"/>
</dbReference>
<keyword evidence="2" id="KW-1133">Transmembrane helix</keyword>
<evidence type="ECO:0000313" key="3">
    <source>
        <dbReference type="EMBL" id="AIE86795.1"/>
    </source>
</evidence>
<dbReference type="AlphaFoldDB" id="A0A068NVH8"/>
<dbReference type="RefSeq" id="WP_025229269.1">
    <property type="nucleotide sequence ID" value="NZ_CP007139.1"/>
</dbReference>
<dbReference type="InterPro" id="IPR000983">
    <property type="entry name" value="Bac_GSPG_pilin"/>
</dbReference>
<organism evidence="3 4">
    <name type="scientific">Fimbriimonas ginsengisoli Gsoil 348</name>
    <dbReference type="NCBI Taxonomy" id="661478"/>
    <lineage>
        <taxon>Bacteria</taxon>
        <taxon>Bacillati</taxon>
        <taxon>Armatimonadota</taxon>
        <taxon>Fimbriimonadia</taxon>
        <taxon>Fimbriimonadales</taxon>
        <taxon>Fimbriimonadaceae</taxon>
        <taxon>Fimbriimonas</taxon>
    </lineage>
</organism>
<dbReference type="KEGG" id="fgi:OP10G_3427"/>
<keyword evidence="2" id="KW-0812">Transmembrane</keyword>
<keyword evidence="1" id="KW-0488">Methylation</keyword>
<dbReference type="Gene3D" id="3.30.700.10">
    <property type="entry name" value="Glycoprotein, Type 4 Pilin"/>
    <property type="match status" value="1"/>
</dbReference>
<protein>
    <recommendedName>
        <fullName evidence="5">Prepilin-type N-terminal cleavage/methylation domain-containing protein</fullName>
    </recommendedName>
</protein>
<gene>
    <name evidence="3" type="ORF">OP10G_3427</name>
</gene>
<dbReference type="InterPro" id="IPR045584">
    <property type="entry name" value="Pilin-like"/>
</dbReference>
<dbReference type="HOGENOM" id="CLU_041661_1_1_0"/>
<keyword evidence="4" id="KW-1185">Reference proteome</keyword>
<dbReference type="GO" id="GO:0015627">
    <property type="term" value="C:type II protein secretion system complex"/>
    <property type="evidence" value="ECO:0007669"/>
    <property type="project" value="InterPro"/>
</dbReference>
<dbReference type="STRING" id="661478.OP10G_3427"/>
<dbReference type="PRINTS" id="PR00813">
    <property type="entry name" value="BCTERIALGSPG"/>
</dbReference>
<proteinExistence type="predicted"/>
<dbReference type="Proteomes" id="UP000027982">
    <property type="component" value="Chromosome"/>
</dbReference>
<reference evidence="3 4" key="1">
    <citation type="journal article" date="2014" name="PLoS ONE">
        <title>The first complete genome sequence of the class fimbriimonadia in the phylum armatimonadetes.</title>
        <authorList>
            <person name="Hu Z.Y."/>
            <person name="Wang Y.Z."/>
            <person name="Im W.T."/>
            <person name="Wang S.Y."/>
            <person name="Zhao G.P."/>
            <person name="Zheng H.J."/>
            <person name="Quan Z.X."/>
        </authorList>
    </citation>
    <scope>NUCLEOTIDE SEQUENCE [LARGE SCALE GENOMIC DNA]</scope>
    <source>
        <strain evidence="3">Gsoil 348</strain>
    </source>
</reference>